<protein>
    <recommendedName>
        <fullName evidence="2">HK97 gp10 family phage protein</fullName>
    </recommendedName>
</protein>
<reference evidence="1" key="1">
    <citation type="journal article" date="2020" name="mSystems">
        <title>Genome- and Community-Level Interaction Insights into Carbon Utilization and Element Cycling Functions of Hydrothermarchaeota in Hydrothermal Sediment.</title>
        <authorList>
            <person name="Zhou Z."/>
            <person name="Liu Y."/>
            <person name="Xu W."/>
            <person name="Pan J."/>
            <person name="Luo Z.H."/>
            <person name="Li M."/>
        </authorList>
    </citation>
    <scope>NUCLEOTIDE SEQUENCE</scope>
    <source>
        <strain evidence="1">SpSt-997</strain>
    </source>
</reference>
<name>A0A8J4HA21_9PROT</name>
<comment type="caution">
    <text evidence="1">The sequence shown here is derived from an EMBL/GenBank/DDBJ whole genome shotgun (WGS) entry which is preliminary data.</text>
</comment>
<accession>A0A8J4HA21</accession>
<evidence type="ECO:0000313" key="1">
    <source>
        <dbReference type="EMBL" id="HGC42488.1"/>
    </source>
</evidence>
<gene>
    <name evidence="1" type="ORF">ENY07_04585</name>
</gene>
<dbReference type="AlphaFoldDB" id="A0A8J4HA21"/>
<organism evidence="1">
    <name type="scientific">Acidicaldus sp</name>
    <dbReference type="NCBI Taxonomy" id="1872105"/>
    <lineage>
        <taxon>Bacteria</taxon>
        <taxon>Pseudomonadati</taxon>
        <taxon>Pseudomonadota</taxon>
        <taxon>Alphaproteobacteria</taxon>
        <taxon>Acetobacterales</taxon>
        <taxon>Acetobacteraceae</taxon>
        <taxon>Acidicaldus</taxon>
    </lineage>
</organism>
<sequence length="122" mass="12848">MIGLGEFARRLAALDLDAVQREALAHARERLADAVRARLATPPGGPHTAPWMRNGALYDSIAGESDARRVVVGSTSAVARYQELGTRFDPPRPFLAPAAAALAPEIAADIAARLAQAIAELP</sequence>
<evidence type="ECO:0008006" key="2">
    <source>
        <dbReference type="Google" id="ProtNLM"/>
    </source>
</evidence>
<proteinExistence type="predicted"/>
<dbReference type="EMBL" id="DTQM01000089">
    <property type="protein sequence ID" value="HGC42488.1"/>
    <property type="molecule type" value="Genomic_DNA"/>
</dbReference>